<feature type="region of interest" description="Disordered" evidence="1">
    <location>
        <begin position="235"/>
        <end position="275"/>
    </location>
</feature>
<feature type="compositionally biased region" description="Basic residues" evidence="1">
    <location>
        <begin position="265"/>
        <end position="275"/>
    </location>
</feature>
<evidence type="ECO:0000256" key="1">
    <source>
        <dbReference type="SAM" id="MobiDB-lite"/>
    </source>
</evidence>
<evidence type="ECO:0000313" key="2">
    <source>
        <dbReference type="EMBL" id="CAA9223198.1"/>
    </source>
</evidence>
<feature type="non-terminal residue" evidence="2">
    <location>
        <position position="1"/>
    </location>
</feature>
<feature type="region of interest" description="Disordered" evidence="1">
    <location>
        <begin position="1"/>
        <end position="86"/>
    </location>
</feature>
<proteinExistence type="predicted"/>
<feature type="non-terminal residue" evidence="2">
    <location>
        <position position="275"/>
    </location>
</feature>
<feature type="compositionally biased region" description="Basic and acidic residues" evidence="1">
    <location>
        <begin position="57"/>
        <end position="76"/>
    </location>
</feature>
<reference evidence="2" key="1">
    <citation type="submission" date="2020-02" db="EMBL/GenBank/DDBJ databases">
        <authorList>
            <person name="Meier V. D."/>
        </authorList>
    </citation>
    <scope>NUCLEOTIDE SEQUENCE</scope>
    <source>
        <strain evidence="2">AVDCRST_MAG76</strain>
    </source>
</reference>
<accession>A0A6J4HFT0</accession>
<sequence length="275" mass="29764">EVPQPRPQVGPGSGGGGALHVAAHRLDPVAVAEAGRRHRQQPLFPDQARPWQLPHGLQDRPVHHRPAKLDRHRPSLDPHLGGPGHPGRLRHRSAGVPGQAHRAVGGPGRGHVPLGGPRRPAVRPVAQRRALRHVAGTDPALSLVHPAPVDLDPLGLLQGDPLGDGAGGPGRRGHPVAGLPQGHRPAGRPRGLHGCHPHVLLRLERLHLRHLAHGQRQGPPGPCRARLFHGRLAVPAAGRGHLRRRRRGDRAGRRPRPRLPAQDRRRSHLRRRQGL</sequence>
<dbReference type="EMBL" id="CADCSZ010000048">
    <property type="protein sequence ID" value="CAA9223198.1"/>
    <property type="molecule type" value="Genomic_DNA"/>
</dbReference>
<feature type="compositionally biased region" description="Basic residues" evidence="1">
    <location>
        <begin position="240"/>
        <end position="257"/>
    </location>
</feature>
<feature type="region of interest" description="Disordered" evidence="1">
    <location>
        <begin position="162"/>
        <end position="190"/>
    </location>
</feature>
<protein>
    <submittedName>
        <fullName evidence="2">Maltodextrin ABC transporter, permease protein MdxG</fullName>
    </submittedName>
</protein>
<organism evidence="2">
    <name type="scientific">uncultured Acidimicrobiales bacterium</name>
    <dbReference type="NCBI Taxonomy" id="310071"/>
    <lineage>
        <taxon>Bacteria</taxon>
        <taxon>Bacillati</taxon>
        <taxon>Actinomycetota</taxon>
        <taxon>Acidimicrobiia</taxon>
        <taxon>Acidimicrobiales</taxon>
        <taxon>environmental samples</taxon>
    </lineage>
</organism>
<feature type="compositionally biased region" description="Low complexity" evidence="1">
    <location>
        <begin position="110"/>
        <end position="120"/>
    </location>
</feature>
<name>A0A6J4HFT0_9ACTN</name>
<feature type="region of interest" description="Disordered" evidence="1">
    <location>
        <begin position="98"/>
        <end position="120"/>
    </location>
</feature>
<gene>
    <name evidence="2" type="ORF">AVDCRST_MAG76-834</name>
</gene>
<dbReference type="AlphaFoldDB" id="A0A6J4HFT0"/>